<evidence type="ECO:0000256" key="3">
    <source>
        <dbReference type="ARBA" id="ARBA00022692"/>
    </source>
</evidence>
<keyword evidence="5 6" id="KW-0472">Membrane</keyword>
<dbReference type="Pfam" id="PF01943">
    <property type="entry name" value="Polysacc_synt"/>
    <property type="match status" value="1"/>
</dbReference>
<feature type="transmembrane region" description="Helical" evidence="6">
    <location>
        <begin position="147"/>
        <end position="174"/>
    </location>
</feature>
<feature type="transmembrane region" description="Helical" evidence="6">
    <location>
        <begin position="206"/>
        <end position="227"/>
    </location>
</feature>
<dbReference type="AlphaFoldDB" id="A0A8J2XP83"/>
<comment type="caution">
    <text evidence="7">The sequence shown here is derived from an EMBL/GenBank/DDBJ whole genome shotgun (WGS) entry which is preliminary data.</text>
</comment>
<feature type="transmembrane region" description="Helical" evidence="6">
    <location>
        <begin position="373"/>
        <end position="395"/>
    </location>
</feature>
<evidence type="ECO:0000256" key="2">
    <source>
        <dbReference type="ARBA" id="ARBA00022475"/>
    </source>
</evidence>
<keyword evidence="8" id="KW-1185">Reference proteome</keyword>
<feature type="transmembrane region" description="Helical" evidence="6">
    <location>
        <begin position="346"/>
        <end position="366"/>
    </location>
</feature>
<evidence type="ECO:0000256" key="4">
    <source>
        <dbReference type="ARBA" id="ARBA00022989"/>
    </source>
</evidence>
<protein>
    <recommendedName>
        <fullName evidence="9">Membrane protein involved in the export of O-antigen and teichoic acid</fullName>
    </recommendedName>
</protein>
<dbReference type="Proteomes" id="UP000619743">
    <property type="component" value="Unassembled WGS sequence"/>
</dbReference>
<feature type="transmembrane region" description="Helical" evidence="6">
    <location>
        <begin position="7"/>
        <end position="28"/>
    </location>
</feature>
<dbReference type="InterPro" id="IPR002797">
    <property type="entry name" value="Polysacc_synth"/>
</dbReference>
<evidence type="ECO:0000313" key="8">
    <source>
        <dbReference type="Proteomes" id="UP000619743"/>
    </source>
</evidence>
<reference evidence="8" key="1">
    <citation type="journal article" date="2019" name="Int. J. Syst. Evol. Microbiol.">
        <title>The Global Catalogue of Microorganisms (GCM) 10K type strain sequencing project: providing services to taxonomists for standard genome sequencing and annotation.</title>
        <authorList>
            <consortium name="The Broad Institute Genomics Platform"/>
            <consortium name="The Broad Institute Genome Sequencing Center for Infectious Disease"/>
            <person name="Wu L."/>
            <person name="Ma J."/>
        </authorList>
    </citation>
    <scope>NUCLEOTIDE SEQUENCE [LARGE SCALE GENOMIC DNA]</scope>
    <source>
        <strain evidence="8">CGMCC 1.10130</strain>
    </source>
</reference>
<dbReference type="EMBL" id="BMDX01000010">
    <property type="protein sequence ID" value="GGA79127.1"/>
    <property type="molecule type" value="Genomic_DNA"/>
</dbReference>
<dbReference type="RefSeq" id="WP_087505808.1">
    <property type="nucleotide sequence ID" value="NZ_BMDX01000010.1"/>
</dbReference>
<evidence type="ECO:0000256" key="6">
    <source>
        <dbReference type="SAM" id="Phobius"/>
    </source>
</evidence>
<evidence type="ECO:0008006" key="9">
    <source>
        <dbReference type="Google" id="ProtNLM"/>
    </source>
</evidence>
<keyword evidence="4 6" id="KW-1133">Transmembrane helix</keyword>
<accession>A0A8J2XP83</accession>
<feature type="transmembrane region" description="Helical" evidence="6">
    <location>
        <begin position="281"/>
        <end position="307"/>
    </location>
</feature>
<keyword evidence="2" id="KW-1003">Cell membrane</keyword>
<evidence type="ECO:0000313" key="7">
    <source>
        <dbReference type="EMBL" id="GGA79127.1"/>
    </source>
</evidence>
<organism evidence="7 8">
    <name type="scientific">Neiella marina</name>
    <dbReference type="NCBI Taxonomy" id="508461"/>
    <lineage>
        <taxon>Bacteria</taxon>
        <taxon>Pseudomonadati</taxon>
        <taxon>Pseudomonadota</taxon>
        <taxon>Gammaproteobacteria</taxon>
        <taxon>Alteromonadales</taxon>
        <taxon>Echinimonadaceae</taxon>
        <taxon>Neiella</taxon>
    </lineage>
</organism>
<feature type="transmembrane region" description="Helical" evidence="6">
    <location>
        <begin position="78"/>
        <end position="96"/>
    </location>
</feature>
<dbReference type="GO" id="GO:0005886">
    <property type="term" value="C:plasma membrane"/>
    <property type="evidence" value="ECO:0007669"/>
    <property type="project" value="UniProtKB-SubCell"/>
</dbReference>
<evidence type="ECO:0000256" key="1">
    <source>
        <dbReference type="ARBA" id="ARBA00004651"/>
    </source>
</evidence>
<sequence>MNLKRGVSITLGANIVFAFSQWVIIAGLNHLGSVEDVGRYAYSITLAGFFLTVGQMGLRQYLLSHSACSNHLEQAMSARVLTSFLAWFVLVIYASVSVDHSYFYLVLLLGLAKFVENISDIAHGLYQRNLKIAEIAYSRYGRSFWTPLVFLGIFYLTASITWACIGLIVCWGVLFAKYDRPALLVQKQAPLNKTPLLEMLKRSTPLGITNVLVLLAVSLPLFLLAEFVTDVELGQYASVFYFVTAASLILQSVLQVVSPVLVTHLSKGEQVAAKRLVVYSYLLAGSYGVFGVAAAMLIGEWVVAFIYGDQFVGLGYLTVLAATINFALSIQAVGGIVLTAHGVFNYQMYVMVLSVIVSAVGGYLLIASYGLAGAFYAGALTALVNALLFGIRVALEIQHNEKNTCLTHHQ</sequence>
<dbReference type="OrthoDB" id="3246647at2"/>
<keyword evidence="3 6" id="KW-0812">Transmembrane</keyword>
<comment type="subcellular location">
    <subcellularLocation>
        <location evidence="1">Cell membrane</location>
        <topology evidence="1">Multi-pass membrane protein</topology>
    </subcellularLocation>
</comment>
<proteinExistence type="predicted"/>
<feature type="transmembrane region" description="Helical" evidence="6">
    <location>
        <begin position="239"/>
        <end position="261"/>
    </location>
</feature>
<dbReference type="InterPro" id="IPR050833">
    <property type="entry name" value="Poly_Biosynth_Transport"/>
</dbReference>
<name>A0A8J2XP83_9GAMM</name>
<dbReference type="PANTHER" id="PTHR30250">
    <property type="entry name" value="PST FAMILY PREDICTED COLANIC ACID TRANSPORTER"/>
    <property type="match status" value="1"/>
</dbReference>
<gene>
    <name evidence="7" type="ORF">GCM10011369_21330</name>
</gene>
<evidence type="ECO:0000256" key="5">
    <source>
        <dbReference type="ARBA" id="ARBA00023136"/>
    </source>
</evidence>
<dbReference type="PANTHER" id="PTHR30250:SF11">
    <property type="entry name" value="O-ANTIGEN TRANSPORTER-RELATED"/>
    <property type="match status" value="1"/>
</dbReference>
<feature type="transmembrane region" description="Helical" evidence="6">
    <location>
        <begin position="314"/>
        <end position="340"/>
    </location>
</feature>
<feature type="transmembrane region" description="Helical" evidence="6">
    <location>
        <begin position="40"/>
        <end position="58"/>
    </location>
</feature>